<evidence type="ECO:0008006" key="3">
    <source>
        <dbReference type="Google" id="ProtNLM"/>
    </source>
</evidence>
<accession>A0ABS5KT44</accession>
<keyword evidence="2" id="KW-1185">Reference proteome</keyword>
<dbReference type="EMBL" id="JAAFYZ010000066">
    <property type="protein sequence ID" value="MBS2549223.1"/>
    <property type="molecule type" value="Genomic_DNA"/>
</dbReference>
<name>A0ABS5KT44_9ACTN</name>
<protein>
    <recommendedName>
        <fullName evidence="3">TIR domain-containing protein</fullName>
    </recommendedName>
</protein>
<dbReference type="InterPro" id="IPR026367">
    <property type="entry name" value="FxsC_C"/>
</dbReference>
<dbReference type="Proteomes" id="UP000730482">
    <property type="component" value="Unassembled WGS sequence"/>
</dbReference>
<dbReference type="NCBIfam" id="TIGR04276">
    <property type="entry name" value="FxsC_Cterm"/>
    <property type="match status" value="1"/>
</dbReference>
<evidence type="ECO:0000313" key="2">
    <source>
        <dbReference type="Proteomes" id="UP000730482"/>
    </source>
</evidence>
<proteinExistence type="predicted"/>
<reference evidence="1 2" key="1">
    <citation type="submission" date="2020-02" db="EMBL/GenBank/DDBJ databases">
        <title>Acidophilic actinobacteria isolated from forest soil.</title>
        <authorList>
            <person name="Golinska P."/>
        </authorList>
    </citation>
    <scope>NUCLEOTIDE SEQUENCE [LARGE SCALE GENOMIC DNA]</scope>
    <source>
        <strain evidence="1 2">NL8</strain>
    </source>
</reference>
<comment type="caution">
    <text evidence="1">The sequence shown here is derived from an EMBL/GenBank/DDBJ whole genome shotgun (WGS) entry which is preliminary data.</text>
</comment>
<evidence type="ECO:0000313" key="1">
    <source>
        <dbReference type="EMBL" id="MBS2549223.1"/>
    </source>
</evidence>
<sequence length="401" mass="43978">MTDDPAKPSGGGPVFFLSYARPSVSERVQGDPDRDFAAFYYDLCAALTRFAPLDRLHSLGAVSGEWNAPAGSGATDPAKDIAECDVFVPLHQERYFQNEQCGKELAAFEARVRLAGTPRADAILPVLWAPVPPQWAAAQPAPYRTGQADVDDEYLDKGLFWLQGAYPARYRQVVEGLARRVAEIAAGRTVGRVAAADLAHVQSSLRQADRQPLVVVLLAPTLHRPREAAGRQFGPAITDWAPFSAETSRPLADILVGLARDKGWEPQVVPFSTEDARLFGETEPDSQVVLVVNPLVVDDDIWRAALQRFDRIDKPWIGVVVAWDPAGVPDAELHRLRAELQRVLDRKFARRSPSLRINAPIATSLQSFDLALDATANHTRIQLANHLLSPASDPAEEENHT</sequence>
<organism evidence="1 2">
    <name type="scientific">Catenulispora pinistramenti</name>
    <dbReference type="NCBI Taxonomy" id="2705254"/>
    <lineage>
        <taxon>Bacteria</taxon>
        <taxon>Bacillati</taxon>
        <taxon>Actinomycetota</taxon>
        <taxon>Actinomycetes</taxon>
        <taxon>Catenulisporales</taxon>
        <taxon>Catenulisporaceae</taxon>
        <taxon>Catenulispora</taxon>
    </lineage>
</organism>
<dbReference type="RefSeq" id="WP_212010787.1">
    <property type="nucleotide sequence ID" value="NZ_JAAFYZ010000066.1"/>
</dbReference>
<gene>
    <name evidence="1" type="ORF">KGQ19_20375</name>
</gene>